<organism evidence="1 2">
    <name type="scientific">Paludisphaera borealis</name>
    <dbReference type="NCBI Taxonomy" id="1387353"/>
    <lineage>
        <taxon>Bacteria</taxon>
        <taxon>Pseudomonadati</taxon>
        <taxon>Planctomycetota</taxon>
        <taxon>Planctomycetia</taxon>
        <taxon>Isosphaerales</taxon>
        <taxon>Isosphaeraceae</taxon>
        <taxon>Paludisphaera</taxon>
    </lineage>
</organism>
<gene>
    <name evidence="1" type="ORF">BSF38_20042</name>
</gene>
<proteinExistence type="predicted"/>
<name>A0A1U7CZI0_9BACT</name>
<dbReference type="AlphaFoldDB" id="A0A1U7CZI0"/>
<geneLocation type="plasmid" evidence="2">
    <name>palbo2</name>
</geneLocation>
<protein>
    <submittedName>
        <fullName evidence="1">Uncharacterized protein</fullName>
    </submittedName>
</protein>
<dbReference type="Proteomes" id="UP000186309">
    <property type="component" value="Plasmid PALBO2"/>
</dbReference>
<keyword evidence="2" id="KW-1185">Reference proteome</keyword>
<dbReference type="KEGG" id="pbor:BSF38_20042"/>
<evidence type="ECO:0000313" key="1">
    <source>
        <dbReference type="EMBL" id="APW64321.1"/>
    </source>
</evidence>
<evidence type="ECO:0000313" key="2">
    <source>
        <dbReference type="Proteomes" id="UP000186309"/>
    </source>
</evidence>
<accession>A0A1U7CZI0</accession>
<sequence>METCPNLRDADIVVFRRFADGGVIALFPYLPAECLHARFCQSYMRIGQHGAADPAIVYDTLPAKPHEYAALKAELEQIGYRLAVRSRMPGDAYARRKASLHPAGSMA</sequence>
<keyword evidence="1" id="KW-0614">Plasmid</keyword>
<reference evidence="1 2" key="1">
    <citation type="submission" date="2016-12" db="EMBL/GenBank/DDBJ databases">
        <title>Comparative genomics of four Isosphaeraceae planctomycetes: a common pool of plasmids and glycoside hydrolase genes.</title>
        <authorList>
            <person name="Ivanova A."/>
        </authorList>
    </citation>
    <scope>NUCLEOTIDE SEQUENCE [LARGE SCALE GENOMIC DNA]</scope>
    <source>
        <strain evidence="1 2">PX4</strain>
        <plasmid evidence="2">palbo2</plasmid>
    </source>
</reference>
<dbReference type="RefSeq" id="WP_076351879.1">
    <property type="nucleotide sequence ID" value="NZ_CP019084.1"/>
</dbReference>
<dbReference type="EMBL" id="CP019084">
    <property type="protein sequence ID" value="APW64321.1"/>
    <property type="molecule type" value="Genomic_DNA"/>
</dbReference>